<dbReference type="Proteomes" id="UP000663841">
    <property type="component" value="Unassembled WGS sequence"/>
</dbReference>
<protein>
    <submittedName>
        <fullName evidence="1">Uncharacterized protein</fullName>
    </submittedName>
</protein>
<reference evidence="1" key="1">
    <citation type="submission" date="2021-01" db="EMBL/GenBank/DDBJ databases">
        <authorList>
            <person name="Kaushik A."/>
        </authorList>
    </citation>
    <scope>NUCLEOTIDE SEQUENCE</scope>
    <source>
        <strain evidence="1">AG3-T5</strain>
    </source>
</reference>
<dbReference type="AlphaFoldDB" id="A0A8H2X885"/>
<gene>
    <name evidence="1" type="ORF">RDB_LOCUS38203</name>
</gene>
<organism evidence="1 2">
    <name type="scientific">Rhizoctonia solani</name>
    <dbReference type="NCBI Taxonomy" id="456999"/>
    <lineage>
        <taxon>Eukaryota</taxon>
        <taxon>Fungi</taxon>
        <taxon>Dikarya</taxon>
        <taxon>Basidiomycota</taxon>
        <taxon>Agaricomycotina</taxon>
        <taxon>Agaricomycetes</taxon>
        <taxon>Cantharellales</taxon>
        <taxon>Ceratobasidiaceae</taxon>
        <taxon>Rhizoctonia</taxon>
    </lineage>
</organism>
<evidence type="ECO:0000313" key="1">
    <source>
        <dbReference type="EMBL" id="CAE6418628.1"/>
    </source>
</evidence>
<evidence type="ECO:0000313" key="2">
    <source>
        <dbReference type="Proteomes" id="UP000663841"/>
    </source>
</evidence>
<dbReference type="EMBL" id="CAJMWW010000071">
    <property type="protein sequence ID" value="CAE6418628.1"/>
    <property type="molecule type" value="Genomic_DNA"/>
</dbReference>
<sequence>MSRTLSAANAKPVFPTFSLDSPGKKCMADTWQSIAVPPPDLGPDVHIYNTHSIDRYFLYRNFITTNNLYHHAVLATFLRATRLAQQYIDSKQYPFEAGSDNLEITIMIRCISPSDPKISYYITDHTHRTLKWFHNDIPKCYNMNSTRMRDCAEYWYHRSKFPVHRHCTPADRAEVVSLLDGILNQNDANIDRAVMEGYVRKLDNIPSSPVLTDHQTSLLAEIHSEVLKHSLPSFYFASQSFRGKLYKSLLGLSMPRFIHNRMHGNPEVTISQVMEEHLRYLNRASPGMHSTIHTG</sequence>
<comment type="caution">
    <text evidence="1">The sequence shown here is derived from an EMBL/GenBank/DDBJ whole genome shotgun (WGS) entry which is preliminary data.</text>
</comment>
<accession>A0A8H2X885</accession>
<name>A0A8H2X885_9AGAM</name>
<proteinExistence type="predicted"/>